<dbReference type="EMBL" id="AP011832">
    <property type="protein sequence ID" value="BAJ47296.1"/>
    <property type="molecule type" value="Genomic_DNA"/>
</dbReference>
<dbReference type="SUPFAM" id="SSF50630">
    <property type="entry name" value="Acid proteases"/>
    <property type="match status" value="1"/>
</dbReference>
<dbReference type="InterPro" id="IPR001995">
    <property type="entry name" value="Peptidase_A2_cat"/>
</dbReference>
<dbReference type="GO" id="GO:0006508">
    <property type="term" value="P:proteolysis"/>
    <property type="evidence" value="ECO:0007669"/>
    <property type="project" value="InterPro"/>
</dbReference>
<evidence type="ECO:0000313" key="5">
    <source>
        <dbReference type="Proteomes" id="UP000008120"/>
    </source>
</evidence>
<dbReference type="Pfam" id="PF13650">
    <property type="entry name" value="Asp_protease_2"/>
    <property type="match status" value="1"/>
</dbReference>
<evidence type="ECO:0000313" key="4">
    <source>
        <dbReference type="EMBL" id="BAJ50122.1"/>
    </source>
</evidence>
<gene>
    <name evidence="4" type="ORF">CSUB_C0261</name>
    <name evidence="3" type="ORF">HGMM_F51A09C29</name>
</gene>
<dbReference type="Gene3D" id="2.40.70.10">
    <property type="entry name" value="Acid Proteases"/>
    <property type="match status" value="1"/>
</dbReference>
<sequence length="136" mass="14643">MSQSALLVGAKCSGLVYVDAVVKKGGKSAAARLLVDSGATYTVLKKDVWTILGLEPLGEIDLVLADGTTITRKVSEAIIELPGYGERHTPVVLGEEEDENLLGIVTLEIFGLVLDPLKRTLKPIRAILKTEHHDKQ</sequence>
<organism evidence="3 5">
    <name type="scientific">Caldiarchaeum subterraneum</name>
    <dbReference type="NCBI Taxonomy" id="311458"/>
    <lineage>
        <taxon>Archaea</taxon>
        <taxon>Nitrososphaerota</taxon>
        <taxon>Candidatus Caldarchaeales</taxon>
        <taxon>Candidatus Caldarchaeaceae</taxon>
        <taxon>Candidatus Caldarchaeum</taxon>
    </lineage>
</organism>
<reference evidence="3 5" key="1">
    <citation type="journal article" date="2005" name="Environ. Microbiol.">
        <title>Genetic and functional properties of uncultivated thermophilic crenarchaeotes from a subsurface gold mine as revealed by analysis of genome fragments.</title>
        <authorList>
            <person name="Nunoura T."/>
            <person name="Hirayama H."/>
            <person name="Takami H."/>
            <person name="Oida H."/>
            <person name="Nishi S."/>
            <person name="Shimamura S."/>
            <person name="Suzuki Y."/>
            <person name="Inagaki F."/>
            <person name="Takai K."/>
            <person name="Nealson K.H."/>
            <person name="Horikoshi K."/>
        </authorList>
    </citation>
    <scope>NUCLEOTIDE SEQUENCE [LARGE SCALE GENOMIC DNA]</scope>
</reference>
<accession>E6N4S7</accession>
<dbReference type="PROSITE" id="PS00141">
    <property type="entry name" value="ASP_PROTEASE"/>
    <property type="match status" value="1"/>
</dbReference>
<dbReference type="STRING" id="311458.CSUB_C0261"/>
<dbReference type="InterPro" id="IPR021109">
    <property type="entry name" value="Peptidase_aspartic_dom_sf"/>
</dbReference>
<dbReference type="AlphaFoldDB" id="E6N4S7"/>
<dbReference type="InterPro" id="IPR001969">
    <property type="entry name" value="Aspartic_peptidase_AS"/>
</dbReference>
<dbReference type="KEGG" id="csu:CSUB_C0261"/>
<dbReference type="BioCyc" id="CCAL311458:G131R-264-MONOMER"/>
<feature type="domain" description="Peptidase A2" evidence="2">
    <location>
        <begin position="31"/>
        <end position="114"/>
    </location>
</feature>
<dbReference type="GO" id="GO:0004190">
    <property type="term" value="F:aspartic-type endopeptidase activity"/>
    <property type="evidence" value="ECO:0007669"/>
    <property type="project" value="InterPro"/>
</dbReference>
<proteinExistence type="predicted"/>
<dbReference type="EMBL" id="BA000048">
    <property type="protein sequence ID" value="BAJ50122.1"/>
    <property type="molecule type" value="Genomic_DNA"/>
</dbReference>
<name>E6N4S7_CALS0</name>
<evidence type="ECO:0000313" key="3">
    <source>
        <dbReference type="EMBL" id="BAJ47296.1"/>
    </source>
</evidence>
<evidence type="ECO:0000259" key="2">
    <source>
        <dbReference type="PROSITE" id="PS50175"/>
    </source>
</evidence>
<dbReference type="PROSITE" id="PS50175">
    <property type="entry name" value="ASP_PROT_RETROV"/>
    <property type="match status" value="1"/>
</dbReference>
<reference evidence="3 5" key="2">
    <citation type="journal article" date="2011" name="Nucleic Acids Res.">
        <title>Insights into the evolution of Archaea and eukaryotic protein modifier systems revealed by the genome of a novel archaeal group.</title>
        <authorList>
            <person name="Nunoura T."/>
            <person name="Takaki Y."/>
            <person name="Kakuta J."/>
            <person name="Nishi S."/>
            <person name="Sugahara J."/>
            <person name="Kazama H."/>
            <person name="Chee G."/>
            <person name="Hattori M."/>
            <person name="Kanai A."/>
            <person name="Atomi H."/>
            <person name="Takai K."/>
            <person name="Takami H."/>
        </authorList>
    </citation>
    <scope>NUCLEOTIDE SEQUENCE [LARGE SCALE GENOMIC DNA]</scope>
</reference>
<protein>
    <recommendedName>
        <fullName evidence="2">Peptidase A2 domain-containing protein</fullName>
    </recommendedName>
</protein>
<keyword evidence="1" id="KW-0378">Hydrolase</keyword>
<dbReference type="Proteomes" id="UP000008120">
    <property type="component" value="Chromosome"/>
</dbReference>
<evidence type="ECO:0000256" key="1">
    <source>
        <dbReference type="ARBA" id="ARBA00022801"/>
    </source>
</evidence>